<gene>
    <name evidence="14" type="ORF">EJ06DRAFT_546572</name>
</gene>
<dbReference type="PANTHER" id="PTHR24223:SF353">
    <property type="entry name" value="ABC TRANSPORTER ATP-BINDING PROTEIN_PERMEASE VMR1-RELATED"/>
    <property type="match status" value="1"/>
</dbReference>
<feature type="domain" description="ABC transmembrane type-1" evidence="13">
    <location>
        <begin position="338"/>
        <end position="660"/>
    </location>
</feature>
<dbReference type="PROSITE" id="PS00211">
    <property type="entry name" value="ABC_TRANSPORTER_1"/>
    <property type="match status" value="2"/>
</dbReference>
<feature type="transmembrane region" description="Helical" evidence="11">
    <location>
        <begin position="514"/>
        <end position="536"/>
    </location>
</feature>
<evidence type="ECO:0000256" key="9">
    <source>
        <dbReference type="ARBA" id="ARBA00023180"/>
    </source>
</evidence>
<protein>
    <recommendedName>
        <fullName evidence="16">ATP-dependent bile acid permease</fullName>
    </recommendedName>
</protein>
<name>A0A6G1I9A8_9PEZI</name>
<organism evidence="14 15">
    <name type="scientific">Trichodelitschia bisporula</name>
    <dbReference type="NCBI Taxonomy" id="703511"/>
    <lineage>
        <taxon>Eukaryota</taxon>
        <taxon>Fungi</taxon>
        <taxon>Dikarya</taxon>
        <taxon>Ascomycota</taxon>
        <taxon>Pezizomycotina</taxon>
        <taxon>Dothideomycetes</taxon>
        <taxon>Dothideomycetes incertae sedis</taxon>
        <taxon>Phaeotrichales</taxon>
        <taxon>Phaeotrichaceae</taxon>
        <taxon>Trichodelitschia</taxon>
    </lineage>
</organism>
<evidence type="ECO:0000256" key="7">
    <source>
        <dbReference type="ARBA" id="ARBA00022989"/>
    </source>
</evidence>
<keyword evidence="7 11" id="KW-1133">Transmembrane helix</keyword>
<feature type="domain" description="ABC transporter" evidence="12">
    <location>
        <begin position="707"/>
        <end position="951"/>
    </location>
</feature>
<evidence type="ECO:0000313" key="14">
    <source>
        <dbReference type="EMBL" id="KAF2404781.1"/>
    </source>
</evidence>
<evidence type="ECO:0000256" key="2">
    <source>
        <dbReference type="ARBA" id="ARBA00022448"/>
    </source>
</evidence>
<dbReference type="CDD" id="cd18596">
    <property type="entry name" value="ABC_6TM_VMR1_D1_like"/>
    <property type="match status" value="1"/>
</dbReference>
<dbReference type="GO" id="GO:0140359">
    <property type="term" value="F:ABC-type transporter activity"/>
    <property type="evidence" value="ECO:0007669"/>
    <property type="project" value="InterPro"/>
</dbReference>
<dbReference type="GO" id="GO:0016887">
    <property type="term" value="F:ATP hydrolysis activity"/>
    <property type="evidence" value="ECO:0007669"/>
    <property type="project" value="InterPro"/>
</dbReference>
<keyword evidence="6" id="KW-0067">ATP-binding</keyword>
<evidence type="ECO:0000259" key="13">
    <source>
        <dbReference type="PROSITE" id="PS50929"/>
    </source>
</evidence>
<feature type="transmembrane region" description="Helical" evidence="11">
    <location>
        <begin position="596"/>
        <end position="617"/>
    </location>
</feature>
<dbReference type="PROSITE" id="PS50929">
    <property type="entry name" value="ABC_TM1F"/>
    <property type="match status" value="2"/>
</dbReference>
<evidence type="ECO:0008006" key="16">
    <source>
        <dbReference type="Google" id="ProtNLM"/>
    </source>
</evidence>
<feature type="domain" description="ABC transmembrane type-1" evidence="13">
    <location>
        <begin position="1030"/>
        <end position="1358"/>
    </location>
</feature>
<evidence type="ECO:0000256" key="8">
    <source>
        <dbReference type="ARBA" id="ARBA00023136"/>
    </source>
</evidence>
<dbReference type="InterPro" id="IPR017871">
    <property type="entry name" value="ABC_transporter-like_CS"/>
</dbReference>
<dbReference type="InterPro" id="IPR050173">
    <property type="entry name" value="ABC_transporter_C-like"/>
</dbReference>
<dbReference type="Pfam" id="PF00005">
    <property type="entry name" value="ABC_tran"/>
    <property type="match status" value="2"/>
</dbReference>
<dbReference type="CDD" id="cd03244">
    <property type="entry name" value="ABCC_MRP_domain2"/>
    <property type="match status" value="1"/>
</dbReference>
<feature type="transmembrane region" description="Helical" evidence="11">
    <location>
        <begin position="489"/>
        <end position="508"/>
    </location>
</feature>
<dbReference type="Gene3D" id="3.40.50.300">
    <property type="entry name" value="P-loop containing nucleotide triphosphate hydrolases"/>
    <property type="match status" value="2"/>
</dbReference>
<feature type="transmembrane region" description="Helical" evidence="11">
    <location>
        <begin position="1219"/>
        <end position="1239"/>
    </location>
</feature>
<feature type="compositionally biased region" description="Low complexity" evidence="10">
    <location>
        <begin position="1559"/>
        <end position="1573"/>
    </location>
</feature>
<dbReference type="SUPFAM" id="SSF52540">
    <property type="entry name" value="P-loop containing nucleoside triphosphate hydrolases"/>
    <property type="match status" value="2"/>
</dbReference>
<dbReference type="PROSITE" id="PS50893">
    <property type="entry name" value="ABC_TRANSPORTER_2"/>
    <property type="match status" value="2"/>
</dbReference>
<keyword evidence="2" id="KW-0813">Transport</keyword>
<dbReference type="InterPro" id="IPR036640">
    <property type="entry name" value="ABC1_TM_sf"/>
</dbReference>
<feature type="transmembrane region" description="Helical" evidence="11">
    <location>
        <begin position="1304"/>
        <end position="1325"/>
    </location>
</feature>
<keyword evidence="5" id="KW-0547">Nucleotide-binding</keyword>
<evidence type="ECO:0000259" key="12">
    <source>
        <dbReference type="PROSITE" id="PS50893"/>
    </source>
</evidence>
<feature type="transmembrane region" description="Helical" evidence="11">
    <location>
        <begin position="1192"/>
        <end position="1213"/>
    </location>
</feature>
<feature type="domain" description="ABC transporter" evidence="12">
    <location>
        <begin position="1399"/>
        <end position="1658"/>
    </location>
</feature>
<dbReference type="CDD" id="cd18604">
    <property type="entry name" value="ABC_6TM_VMR1_D2_like"/>
    <property type="match status" value="1"/>
</dbReference>
<feature type="region of interest" description="Disordered" evidence="10">
    <location>
        <begin position="947"/>
        <end position="986"/>
    </location>
</feature>
<evidence type="ECO:0000256" key="6">
    <source>
        <dbReference type="ARBA" id="ARBA00022840"/>
    </source>
</evidence>
<feature type="transmembrane region" description="Helical" evidence="11">
    <location>
        <begin position="333"/>
        <end position="353"/>
    </location>
</feature>
<evidence type="ECO:0000256" key="10">
    <source>
        <dbReference type="SAM" id="MobiDB-lite"/>
    </source>
</evidence>
<evidence type="ECO:0000256" key="1">
    <source>
        <dbReference type="ARBA" id="ARBA00004141"/>
    </source>
</evidence>
<dbReference type="Pfam" id="PF00664">
    <property type="entry name" value="ABC_membrane"/>
    <property type="match status" value="2"/>
</dbReference>
<dbReference type="GO" id="GO:0000329">
    <property type="term" value="C:fungal-type vacuole membrane"/>
    <property type="evidence" value="ECO:0007669"/>
    <property type="project" value="TreeGrafter"/>
</dbReference>
<evidence type="ECO:0000256" key="3">
    <source>
        <dbReference type="ARBA" id="ARBA00022692"/>
    </source>
</evidence>
<dbReference type="FunFam" id="3.40.50.300:FF:000825">
    <property type="entry name" value="ABC bile acid transporter"/>
    <property type="match status" value="1"/>
</dbReference>
<evidence type="ECO:0000256" key="5">
    <source>
        <dbReference type="ARBA" id="ARBA00022741"/>
    </source>
</evidence>
<feature type="transmembrane region" description="Helical" evidence="11">
    <location>
        <begin position="373"/>
        <end position="396"/>
    </location>
</feature>
<dbReference type="InterPro" id="IPR027417">
    <property type="entry name" value="P-loop_NTPase"/>
</dbReference>
<dbReference type="InterPro" id="IPR003439">
    <property type="entry name" value="ABC_transporter-like_ATP-bd"/>
</dbReference>
<dbReference type="Gene3D" id="1.20.1560.10">
    <property type="entry name" value="ABC transporter type 1, transmembrane domain"/>
    <property type="match status" value="2"/>
</dbReference>
<comment type="subcellular location">
    <subcellularLocation>
        <location evidence="1">Membrane</location>
        <topology evidence="1">Multi-pass membrane protein</topology>
    </subcellularLocation>
</comment>
<evidence type="ECO:0000256" key="4">
    <source>
        <dbReference type="ARBA" id="ARBA00022737"/>
    </source>
</evidence>
<feature type="transmembrane region" description="Helical" evidence="11">
    <location>
        <begin position="128"/>
        <end position="153"/>
    </location>
</feature>
<dbReference type="EMBL" id="ML996688">
    <property type="protein sequence ID" value="KAF2404781.1"/>
    <property type="molecule type" value="Genomic_DNA"/>
</dbReference>
<proteinExistence type="predicted"/>
<dbReference type="InterPro" id="IPR011527">
    <property type="entry name" value="ABC1_TM_dom"/>
</dbReference>
<evidence type="ECO:0000313" key="15">
    <source>
        <dbReference type="Proteomes" id="UP000799640"/>
    </source>
</evidence>
<keyword evidence="3 11" id="KW-0812">Transmembrane</keyword>
<keyword evidence="8 11" id="KW-0472">Membrane</keyword>
<feature type="region of interest" description="Disordered" evidence="10">
    <location>
        <begin position="1544"/>
        <end position="1577"/>
    </location>
</feature>
<dbReference type="CDD" id="cd03250">
    <property type="entry name" value="ABCC_MRP_domain1"/>
    <property type="match status" value="1"/>
</dbReference>
<keyword evidence="4" id="KW-0677">Repeat</keyword>
<feature type="transmembrane region" description="Helical" evidence="11">
    <location>
        <begin position="1123"/>
        <end position="1149"/>
    </location>
</feature>
<dbReference type="GO" id="GO:0005524">
    <property type="term" value="F:ATP binding"/>
    <property type="evidence" value="ECO:0007669"/>
    <property type="project" value="UniProtKB-KW"/>
</dbReference>
<keyword evidence="9" id="KW-0325">Glycoprotein</keyword>
<dbReference type="InterPro" id="IPR003593">
    <property type="entry name" value="AAA+_ATPase"/>
</dbReference>
<evidence type="ECO:0000256" key="11">
    <source>
        <dbReference type="SAM" id="Phobius"/>
    </source>
</evidence>
<feature type="transmembrane region" description="Helical" evidence="11">
    <location>
        <begin position="193"/>
        <end position="212"/>
    </location>
</feature>
<reference evidence="14" key="1">
    <citation type="journal article" date="2020" name="Stud. Mycol.">
        <title>101 Dothideomycetes genomes: a test case for predicting lifestyles and emergence of pathogens.</title>
        <authorList>
            <person name="Haridas S."/>
            <person name="Albert R."/>
            <person name="Binder M."/>
            <person name="Bloem J."/>
            <person name="Labutti K."/>
            <person name="Salamov A."/>
            <person name="Andreopoulos B."/>
            <person name="Baker S."/>
            <person name="Barry K."/>
            <person name="Bills G."/>
            <person name="Bluhm B."/>
            <person name="Cannon C."/>
            <person name="Castanera R."/>
            <person name="Culley D."/>
            <person name="Daum C."/>
            <person name="Ezra D."/>
            <person name="Gonzalez J."/>
            <person name="Henrissat B."/>
            <person name="Kuo A."/>
            <person name="Liang C."/>
            <person name="Lipzen A."/>
            <person name="Lutzoni F."/>
            <person name="Magnuson J."/>
            <person name="Mondo S."/>
            <person name="Nolan M."/>
            <person name="Ohm R."/>
            <person name="Pangilinan J."/>
            <person name="Park H.-J."/>
            <person name="Ramirez L."/>
            <person name="Alfaro M."/>
            <person name="Sun H."/>
            <person name="Tritt A."/>
            <person name="Yoshinaga Y."/>
            <person name="Zwiers L.-H."/>
            <person name="Turgeon B."/>
            <person name="Goodwin S."/>
            <person name="Spatafora J."/>
            <person name="Crous P."/>
            <person name="Grigoriev I."/>
        </authorList>
    </citation>
    <scope>NUCLEOTIDE SEQUENCE</scope>
    <source>
        <strain evidence="14">CBS 262.69</strain>
    </source>
</reference>
<feature type="transmembrane region" description="Helical" evidence="11">
    <location>
        <begin position="224"/>
        <end position="243"/>
    </location>
</feature>
<sequence>MLNASSFSIAHSSMFAHCRSPLWRLDDFTRCFQLDYLLTLLPLLVASISLVYLTVQIITSIRSHHHAGYKPLHSHAWDNATPYIATANDEDDVDDTLDESARDEEVTLHRVATHDSVIDTSRPRFETLLVVVEEIAVLTQLGVHAVIFLSNAWGHRGRVAAISMLAVWAYIAALASGRLLFSTRALHWSFYRLWYHTAFLYCALWLISGLTFRSALVHPRSGQAQTLCIVDFSLTSLLAAIALTSRKGNKAVRLEYEGDLKPSEEQTASVFSLATFGWVDAIVWQGYRKAFEMADVWNLPPRDKAGALLADYRQLKKTSVLAWHLLKYFKRSLIIQSLWAAFSGFLTFAPTLLLKAILEYVEKPEETPRNAAWFYVVLLFVSGCAAALADGQALWIGRKVCIRIRAVIIGEIYAKALKRRVSAQGDKVLGEQGKKAEGDDKGLLKKLLSLGRKKEKAKPVAAAPTGNEQVTSGTIINLMAVDSFKVSEICAYLHFLWASAPVQAVVAITLLYRILGYSSIVGISMMIILLPVNLLISREFARIQKKILAATDVRIHKTNEVLSNIRIIKFFAWEPRFMDNVNQTRSLELKLLRWKYAMWSMAAMLWSGVPVLITFFSFLVFTKVEHRELIPSIAFTALSLFQILRIPLDQLADMIAHVQESKVSVDRIEEFLAEPETEKYEQLKDDAVDADGNPNIGFERATFSWGANTELVHGASTPVEDEAFRLWDMNVKFKPGGLNVVVGPTGAGKTSLLLALLGEMTLIKGSVYLPGGRRSREDVRPDADGLSDSVAYCAQQAWLVNDNIKNNITFATPWDAKRYADVVKACSLERDLEILDAGDETLVGEKGVTLSGGQKQRISLARALYSRARYVLLDDVLSAVDTHTAEWIFDHAIMGNALMRGRTCIMVTHNVSLALPRADFAVVMDNGRVVAQGDPDSVADTGLLGEEVDTKSGAPSRVASQAKLPVEETNGRANGNGNGTVNGATNGTAKADAVSAALVQQQAETRAYGSVKMGIIVLYLRAMGPWWFWLAAMSTFVLQQASSVATNVWIREWANAYAPDVESSGLTHAAYFAGQGARLPPGTCNLPVPLKRESPNPAFTLNVAPMGVFGAHPAVDNDYYLGVYALLGIGFIIITGLREVIVFGGSLAASRRIHQRLMESVMRARFRFFDQTPLGQIMNRFSKDVEAIDQEVAPIALGVVHCMASIVTIVILISVITPGFLIAGVGISVLYYLIGAFYINSSRDLKRLESVQRSPLYQQFGETLSGMTTIRAYGDQRRFIRENLNKINAHNRPFIFLWAANRWLAFRVDVVGALVGFFAGAFVVLNTGRIDPGAAGLALTYAVTFTENVLWFVRCYASNEQNMNSVERIKEYLDVEQEAPAEVPEGHRPPMGWPPAGEVVFENYSARYRPDLERVLKGVSFSVKPGEKVGIVGRTGAGKSSLALALFRALEADEGRILIDGVDISTVGLRDLREAIVMVPQDPTLFTGTIRSNLDPFDAFTDEQIFDALRRVHLIGETNTPATTRPTTPAASTVPLITIQDSPLSSPAAVEAEDEGEAVHAGTGTATPGTTQGENKNPFLSLQTAVSESGLNLSQGQRQLLCLARALLKQPRVLLMDEATASIDRATDSKIQNALREADGGRFEVGHYSFRPTGAGIL</sequence>
<dbReference type="Proteomes" id="UP000799640">
    <property type="component" value="Unassembled WGS sequence"/>
</dbReference>
<dbReference type="OrthoDB" id="6500128at2759"/>
<dbReference type="SUPFAM" id="SSF90123">
    <property type="entry name" value="ABC transporter transmembrane region"/>
    <property type="match status" value="2"/>
</dbReference>
<feature type="transmembrane region" description="Helical" evidence="11">
    <location>
        <begin position="159"/>
        <end position="181"/>
    </location>
</feature>
<dbReference type="PANTHER" id="PTHR24223">
    <property type="entry name" value="ATP-BINDING CASSETTE SUB-FAMILY C"/>
    <property type="match status" value="1"/>
</dbReference>
<accession>A0A6G1I9A8</accession>
<feature type="transmembrane region" description="Helical" evidence="11">
    <location>
        <begin position="36"/>
        <end position="55"/>
    </location>
</feature>
<keyword evidence="15" id="KW-1185">Reference proteome</keyword>
<dbReference type="SMART" id="SM00382">
    <property type="entry name" value="AAA"/>
    <property type="match status" value="2"/>
</dbReference>